<dbReference type="RefSeq" id="WP_006301600.1">
    <property type="nucleotide sequence ID" value="NZ_CM001022.1"/>
</dbReference>
<evidence type="ECO:0000259" key="2">
    <source>
        <dbReference type="Pfam" id="PF07992"/>
    </source>
</evidence>
<dbReference type="PANTHER" id="PTHR42949">
    <property type="entry name" value="ANAEROBIC GLYCEROL-3-PHOSPHATE DEHYDROGENASE SUBUNIT B"/>
    <property type="match status" value="1"/>
</dbReference>
<dbReference type="Gene3D" id="3.50.50.60">
    <property type="entry name" value="FAD/NAD(P)-binding domain"/>
    <property type="match status" value="2"/>
</dbReference>
<dbReference type="AlphaFoldDB" id="E3CWL0"/>
<dbReference type="PRINTS" id="PR00411">
    <property type="entry name" value="PNDRDTASEI"/>
</dbReference>
<dbReference type="EMBL" id="CM001022">
    <property type="protein sequence ID" value="EFQ24365.1"/>
    <property type="molecule type" value="Genomic_DNA"/>
</dbReference>
<dbReference type="OrthoDB" id="9776839at2"/>
<dbReference type="GO" id="GO:0016491">
    <property type="term" value="F:oxidoreductase activity"/>
    <property type="evidence" value="ECO:0007669"/>
    <property type="project" value="UniProtKB-KW"/>
</dbReference>
<dbReference type="STRING" id="584708.Apau_1951"/>
<evidence type="ECO:0000313" key="4">
    <source>
        <dbReference type="Proteomes" id="UP000005096"/>
    </source>
</evidence>
<keyword evidence="4" id="KW-1185">Reference proteome</keyword>
<protein>
    <submittedName>
        <fullName evidence="3">FAD-dependent pyridine nucleotide-disulfide oxidoreductase</fullName>
    </submittedName>
</protein>
<sequence>MSAARNIDVAVIGAGPAGIAAGVGARRQGAERVVVFERDWDLGGILQQCIHPGFGLHTFKEELTGPEYVHRYIERAREAGVEFVTNTMVFHMEPDGSFWTMNPERGIEHVSPRSVVLTMGCRERPLGALAVPGSRPAGVYTAGTAQRFVNMEGFMPGKRVVVLGSGDIGLIMVRRMILEGAKVEGVFELLSWPGGLKRNIAQCLDDFGVPFHLEHTVTQLHGKDRLEAVTVARVDACKCPIPGTERTIPCDTLLLAVGLIPENELSRMAGIQIHPVTGGPVVNEWLQTTQPRVFAAGNVVVVYDLVDWVSEEGLRAGRNAARYAAGSLPSPKRTFRVEAGKGVRILSPQTLHGEEDVTLFLRVAVPVETRCRLVAEPGLSSSVLRYARPGEMNEIHLKAEQLRALPPEVDVVRVSLEEVR</sequence>
<dbReference type="PaxDb" id="584708-Apau_1951"/>
<dbReference type="Pfam" id="PF07992">
    <property type="entry name" value="Pyr_redox_2"/>
    <property type="match status" value="1"/>
</dbReference>
<dbReference type="InterPro" id="IPR023753">
    <property type="entry name" value="FAD/NAD-binding_dom"/>
</dbReference>
<dbReference type="Proteomes" id="UP000005096">
    <property type="component" value="Chromosome"/>
</dbReference>
<dbReference type="InterPro" id="IPR036188">
    <property type="entry name" value="FAD/NAD-bd_sf"/>
</dbReference>
<evidence type="ECO:0000313" key="3">
    <source>
        <dbReference type="EMBL" id="EFQ24365.1"/>
    </source>
</evidence>
<dbReference type="eggNOG" id="COG0446">
    <property type="taxonomic scope" value="Bacteria"/>
</dbReference>
<dbReference type="PRINTS" id="PR00368">
    <property type="entry name" value="FADPNR"/>
</dbReference>
<gene>
    <name evidence="3" type="ORF">Apau_1951</name>
</gene>
<name>E3CWL0_9BACT</name>
<dbReference type="PANTHER" id="PTHR42949:SF3">
    <property type="entry name" value="ANAEROBIC GLYCEROL-3-PHOSPHATE DEHYDROGENASE SUBUNIT B"/>
    <property type="match status" value="1"/>
</dbReference>
<proteinExistence type="predicted"/>
<dbReference type="HOGENOM" id="CLU_030705_0_0_0"/>
<dbReference type="SUPFAM" id="SSF51905">
    <property type="entry name" value="FAD/NAD(P)-binding domain"/>
    <property type="match status" value="1"/>
</dbReference>
<organism evidence="3 4">
    <name type="scientific">Aminomonas paucivorans DSM 12260</name>
    <dbReference type="NCBI Taxonomy" id="584708"/>
    <lineage>
        <taxon>Bacteria</taxon>
        <taxon>Thermotogati</taxon>
        <taxon>Synergistota</taxon>
        <taxon>Synergistia</taxon>
        <taxon>Synergistales</taxon>
        <taxon>Synergistaceae</taxon>
        <taxon>Aminomonas</taxon>
    </lineage>
</organism>
<accession>E3CWL0</accession>
<reference evidence="3 4" key="1">
    <citation type="journal article" date="2010" name="Stand. Genomic Sci.">
        <title>Non-contiguous finished genome sequence of Aminomonas paucivorans type strain (GLU-3).</title>
        <authorList>
            <person name="Pitluck S."/>
            <person name="Yasawong M."/>
            <person name="Held B."/>
            <person name="Lapidus A."/>
            <person name="Nolan M."/>
            <person name="Copeland A."/>
            <person name="Lucas S."/>
            <person name="Del Rio T.G."/>
            <person name="Tice H."/>
            <person name="Cheng J.F."/>
            <person name="Chertkov O."/>
            <person name="Goodwin L."/>
            <person name="Tapia R."/>
            <person name="Han C."/>
            <person name="Liolios K."/>
            <person name="Ivanova N."/>
            <person name="Mavromatis K."/>
            <person name="Ovchinnikova G."/>
            <person name="Pati A."/>
            <person name="Chen A."/>
            <person name="Palaniappan K."/>
            <person name="Land M."/>
            <person name="Hauser L."/>
            <person name="Chang Y.J."/>
            <person name="Jeffries C.D."/>
            <person name="Pukall R."/>
            <person name="Spring S."/>
            <person name="Rohde M."/>
            <person name="Sikorski J."/>
            <person name="Goker M."/>
            <person name="Woyke T."/>
            <person name="Bristow J."/>
            <person name="Eisen J.A."/>
            <person name="Markowitz V."/>
            <person name="Hugenholtz P."/>
            <person name="Kyrpides N.C."/>
            <person name="Klenk H.P."/>
        </authorList>
    </citation>
    <scope>NUCLEOTIDE SEQUENCE [LARGE SCALE GENOMIC DNA]</scope>
    <source>
        <strain evidence="3 4">DSM 12260</strain>
    </source>
</reference>
<evidence type="ECO:0000256" key="1">
    <source>
        <dbReference type="ARBA" id="ARBA00023002"/>
    </source>
</evidence>
<keyword evidence="1" id="KW-0560">Oxidoreductase</keyword>
<feature type="domain" description="FAD/NAD(P)-binding" evidence="2">
    <location>
        <begin position="8"/>
        <end position="306"/>
    </location>
</feature>
<dbReference type="InterPro" id="IPR051691">
    <property type="entry name" value="Metab_Enz_Cyan_OpOx_G3PDH"/>
</dbReference>